<proteinExistence type="predicted"/>
<dbReference type="AlphaFoldDB" id="A0A4U8T212"/>
<keyword evidence="2" id="KW-1185">Reference proteome</keyword>
<evidence type="ECO:0000313" key="1">
    <source>
        <dbReference type="EMBL" id="TLD93446.1"/>
    </source>
</evidence>
<comment type="caution">
    <text evidence="1">The sequence shown here is derived from an EMBL/GenBank/DDBJ whole genome shotgun (WGS) entry which is preliminary data.</text>
</comment>
<organism evidence="1 2">
    <name type="scientific">Helicobacter magdeburgensis</name>
    <dbReference type="NCBI Taxonomy" id="471858"/>
    <lineage>
        <taxon>Bacteria</taxon>
        <taxon>Pseudomonadati</taxon>
        <taxon>Campylobacterota</taxon>
        <taxon>Epsilonproteobacteria</taxon>
        <taxon>Campylobacterales</taxon>
        <taxon>Helicobacteraceae</taxon>
        <taxon>Helicobacter</taxon>
    </lineage>
</organism>
<gene>
    <name evidence="1" type="ORF">LS74_001585</name>
</gene>
<sequence length="169" mass="18643">MNATKITRTYGSERALGDIILNKENNSVFSTLDFGFFGSVTIGLTKDKENGGYTITKSYKTKDGQLASFNLGKTFPVKDKNGNVVEGITQGLFGLLREYDSATQKTLTKNNDGLQLTTHRLKEPKQLGDTNFMKVGWITGKFCVEKTQDSAAEPVETPTIEISDEDIPF</sequence>
<dbReference type="EMBL" id="JRPE02000002">
    <property type="protein sequence ID" value="TLD93446.1"/>
    <property type="molecule type" value="Genomic_DNA"/>
</dbReference>
<dbReference type="RefSeq" id="WP_138128709.1">
    <property type="nucleotide sequence ID" value="NZ_JRPE02000002.1"/>
</dbReference>
<name>A0A4U8T212_9HELI</name>
<reference evidence="1 2" key="1">
    <citation type="journal article" date="2014" name="Genome Announc.">
        <title>Draft genome sequences of eight enterohepatic helicobacter species isolated from both laboratory and wild rodents.</title>
        <authorList>
            <person name="Sheh A."/>
            <person name="Shen Z."/>
            <person name="Fox J.G."/>
        </authorList>
    </citation>
    <scope>NUCLEOTIDE SEQUENCE [LARGE SCALE GENOMIC DNA]</scope>
    <source>
        <strain evidence="1 2">MIT 96-1001</strain>
    </source>
</reference>
<protein>
    <submittedName>
        <fullName evidence="1">Uncharacterized protein</fullName>
    </submittedName>
</protein>
<dbReference type="Proteomes" id="UP000029921">
    <property type="component" value="Unassembled WGS sequence"/>
</dbReference>
<evidence type="ECO:0000313" key="2">
    <source>
        <dbReference type="Proteomes" id="UP000029921"/>
    </source>
</evidence>
<accession>A0A4U8T212</accession>